<sequence>MKSNGRFCWPSTKKRRSNWRLSLEDTKIGKKIQSRFLAGFGQNGHETDVLEAKLLGKATFAPKNG</sequence>
<dbReference type="AlphaFoldDB" id="A0A3M9MMK0"/>
<protein>
    <submittedName>
        <fullName evidence="1">Uncharacterized protein</fullName>
    </submittedName>
</protein>
<name>A0A3M9MMK0_9BACT</name>
<proteinExistence type="predicted"/>
<reference evidence="1 2" key="1">
    <citation type="submission" date="2018-11" db="EMBL/GenBank/DDBJ databases">
        <title>Rufibacter latericius sp. nov., isolated from water in Baiyang Lake.</title>
        <authorList>
            <person name="Yang Y."/>
        </authorList>
    </citation>
    <scope>NUCLEOTIDE SEQUENCE [LARGE SCALE GENOMIC DNA]</scope>
    <source>
        <strain evidence="1 2">R-22-1c-1</strain>
    </source>
</reference>
<dbReference type="EMBL" id="RJJD01000005">
    <property type="protein sequence ID" value="RNI26772.1"/>
    <property type="molecule type" value="Genomic_DNA"/>
</dbReference>
<accession>A0A3M9MMK0</accession>
<evidence type="ECO:0000313" key="1">
    <source>
        <dbReference type="EMBL" id="RNI26772.1"/>
    </source>
</evidence>
<keyword evidence="2" id="KW-1185">Reference proteome</keyword>
<evidence type="ECO:0000313" key="2">
    <source>
        <dbReference type="Proteomes" id="UP000272117"/>
    </source>
</evidence>
<comment type="caution">
    <text evidence="1">The sequence shown here is derived from an EMBL/GenBank/DDBJ whole genome shotgun (WGS) entry which is preliminary data.</text>
</comment>
<gene>
    <name evidence="1" type="ORF">EFB08_09775</name>
</gene>
<dbReference type="Proteomes" id="UP000272117">
    <property type="component" value="Unassembled WGS sequence"/>
</dbReference>
<organism evidence="1 2">
    <name type="scientific">Rufibacter latericius</name>
    <dbReference type="NCBI Taxonomy" id="2487040"/>
    <lineage>
        <taxon>Bacteria</taxon>
        <taxon>Pseudomonadati</taxon>
        <taxon>Bacteroidota</taxon>
        <taxon>Cytophagia</taxon>
        <taxon>Cytophagales</taxon>
        <taxon>Hymenobacteraceae</taxon>
        <taxon>Rufibacter</taxon>
    </lineage>
</organism>